<dbReference type="EMBL" id="JAVTTO010000003">
    <property type="protein sequence ID" value="MDT7832257.1"/>
    <property type="molecule type" value="Genomic_DNA"/>
</dbReference>
<keyword evidence="6 8" id="KW-0472">Membrane</keyword>
<evidence type="ECO:0000256" key="4">
    <source>
        <dbReference type="ARBA" id="ARBA00022692"/>
    </source>
</evidence>
<evidence type="ECO:0000256" key="3">
    <source>
        <dbReference type="ARBA" id="ARBA00022448"/>
    </source>
</evidence>
<sequence>MENGLFVANNIWMMLCIALVFIMHLGFSLLEIGLTRAKNTINILFKNVIIIVVGLLTYTLIGFNLMYPGAEFAGGFIGFSGFGLELPVNGLTAEYYNGQYTFWTEFLFQAMFAATAATIVSGAVAERMKLGAFILFSAVYVGLIYPIVGMWKWGGGFLETLGFYDFAGSTLVHSVGGWAALMAVWLLGPRIGKFKDGKIGVIPGHSLPLATAGVFLLWFGWFGFNGGSVLSAEPGATSLVLVTTCLAAAGGGLGAFIVSYARYKENDLSMLLNGILGGLVGITAGADQMGVTDAIVIGLVAGSLVVFAVSLIDRLRLDDPVGAISVHLVCGIWGTLAVGLFGNMKGLSQFLNQFYGILIVGGACVVASFIIIFTIKKTVGIRVPKREELEGLDVHEHGMSAYPDFRLNEH</sequence>
<evidence type="ECO:0000256" key="5">
    <source>
        <dbReference type="ARBA" id="ARBA00022989"/>
    </source>
</evidence>
<feature type="transmembrane region" description="Helical" evidence="8">
    <location>
        <begin position="166"/>
        <end position="187"/>
    </location>
</feature>
<feature type="transmembrane region" description="Helical" evidence="8">
    <location>
        <begin position="354"/>
        <end position="375"/>
    </location>
</feature>
<dbReference type="NCBIfam" id="TIGR00836">
    <property type="entry name" value="amt"/>
    <property type="match status" value="1"/>
</dbReference>
<feature type="transmembrane region" description="Helical" evidence="8">
    <location>
        <begin position="44"/>
        <end position="67"/>
    </location>
</feature>
<gene>
    <name evidence="10" type="primary">amt</name>
    <name evidence="10" type="ORF">RQM59_07685</name>
</gene>
<feature type="transmembrane region" description="Helical" evidence="8">
    <location>
        <begin position="270"/>
        <end position="288"/>
    </location>
</feature>
<dbReference type="PANTHER" id="PTHR11730">
    <property type="entry name" value="AMMONIUM TRANSPORTER"/>
    <property type="match status" value="1"/>
</dbReference>
<protein>
    <recommendedName>
        <fullName evidence="8">Ammonium transporter</fullName>
    </recommendedName>
</protein>
<keyword evidence="7 8" id="KW-0924">Ammonia transport</keyword>
<reference evidence="10 11" key="1">
    <citation type="submission" date="2023-09" db="EMBL/GenBank/DDBJ databases">
        <title>Novel taxa isolated from Blanes Bay.</title>
        <authorList>
            <person name="Rey-Velasco X."/>
            <person name="Lucena T."/>
        </authorList>
    </citation>
    <scope>NUCLEOTIDE SEQUENCE [LARGE SCALE GENOMIC DNA]</scope>
    <source>
        <strain evidence="10 11">S356</strain>
    </source>
</reference>
<evidence type="ECO:0000259" key="9">
    <source>
        <dbReference type="Pfam" id="PF00909"/>
    </source>
</evidence>
<evidence type="ECO:0000256" key="7">
    <source>
        <dbReference type="ARBA" id="ARBA00023177"/>
    </source>
</evidence>
<feature type="transmembrane region" description="Helical" evidence="8">
    <location>
        <begin position="12"/>
        <end position="32"/>
    </location>
</feature>
<dbReference type="RefSeq" id="WP_349241517.1">
    <property type="nucleotide sequence ID" value="NZ_JAVTTO010000003.1"/>
</dbReference>
<comment type="similarity">
    <text evidence="2 8">Belongs to the ammonia transporter channel (TC 1.A.11.2) family.</text>
</comment>
<dbReference type="InterPro" id="IPR029020">
    <property type="entry name" value="Ammonium/urea_transptr"/>
</dbReference>
<dbReference type="InterPro" id="IPR024041">
    <property type="entry name" value="NH4_transpt_AmtB-like_dom"/>
</dbReference>
<dbReference type="Pfam" id="PF00909">
    <property type="entry name" value="Ammonium_transp"/>
    <property type="match status" value="1"/>
</dbReference>
<feature type="transmembrane region" description="Helical" evidence="8">
    <location>
        <begin position="199"/>
        <end position="224"/>
    </location>
</feature>
<keyword evidence="4 8" id="KW-0812">Transmembrane</keyword>
<feature type="transmembrane region" description="Helical" evidence="8">
    <location>
        <begin position="236"/>
        <end position="258"/>
    </location>
</feature>
<dbReference type="PANTHER" id="PTHR11730:SF6">
    <property type="entry name" value="AMMONIUM TRANSPORTER"/>
    <property type="match status" value="1"/>
</dbReference>
<accession>A0ABU3LGS0</accession>
<feature type="transmembrane region" description="Helical" evidence="8">
    <location>
        <begin position="324"/>
        <end position="342"/>
    </location>
</feature>
<dbReference type="SUPFAM" id="SSF111352">
    <property type="entry name" value="Ammonium transporter"/>
    <property type="match status" value="1"/>
</dbReference>
<evidence type="ECO:0000313" key="11">
    <source>
        <dbReference type="Proteomes" id="UP001257277"/>
    </source>
</evidence>
<name>A0ABU3LGS0_9FLAO</name>
<comment type="subcellular location">
    <subcellularLocation>
        <location evidence="8">Cell membrane</location>
        <topology evidence="8">Multi-pass membrane protein</topology>
    </subcellularLocation>
    <subcellularLocation>
        <location evidence="1">Membrane</location>
        <topology evidence="1">Multi-pass membrane protein</topology>
    </subcellularLocation>
</comment>
<keyword evidence="3 8" id="KW-0813">Transport</keyword>
<feature type="transmembrane region" description="Helical" evidence="8">
    <location>
        <begin position="106"/>
        <end position="125"/>
    </location>
</feature>
<feature type="domain" description="Ammonium transporter AmtB-like" evidence="9">
    <location>
        <begin position="11"/>
        <end position="402"/>
    </location>
</feature>
<dbReference type="PROSITE" id="PS01219">
    <property type="entry name" value="AMMONIUM_TRANSP"/>
    <property type="match status" value="1"/>
</dbReference>
<comment type="caution">
    <text evidence="10">The sequence shown here is derived from an EMBL/GenBank/DDBJ whole genome shotgun (WGS) entry which is preliminary data.</text>
</comment>
<keyword evidence="5 8" id="KW-1133">Transmembrane helix</keyword>
<evidence type="ECO:0000313" key="10">
    <source>
        <dbReference type="EMBL" id="MDT7832257.1"/>
    </source>
</evidence>
<dbReference type="Proteomes" id="UP001257277">
    <property type="component" value="Unassembled WGS sequence"/>
</dbReference>
<feature type="transmembrane region" description="Helical" evidence="8">
    <location>
        <begin position="294"/>
        <end position="312"/>
    </location>
</feature>
<evidence type="ECO:0000256" key="1">
    <source>
        <dbReference type="ARBA" id="ARBA00004141"/>
    </source>
</evidence>
<evidence type="ECO:0000256" key="8">
    <source>
        <dbReference type="RuleBase" id="RU362002"/>
    </source>
</evidence>
<evidence type="ECO:0000256" key="2">
    <source>
        <dbReference type="ARBA" id="ARBA00005887"/>
    </source>
</evidence>
<dbReference type="Gene3D" id="1.10.3430.10">
    <property type="entry name" value="Ammonium transporter AmtB like domains"/>
    <property type="match status" value="1"/>
</dbReference>
<evidence type="ECO:0000256" key="6">
    <source>
        <dbReference type="ARBA" id="ARBA00023136"/>
    </source>
</evidence>
<organism evidence="10 11">
    <name type="scientific">Asprobacillus argus</name>
    <dbReference type="NCBI Taxonomy" id="3076534"/>
    <lineage>
        <taxon>Bacteria</taxon>
        <taxon>Pseudomonadati</taxon>
        <taxon>Bacteroidota</taxon>
        <taxon>Flavobacteriia</taxon>
        <taxon>Flavobacteriales</taxon>
        <taxon>Flavobacteriaceae</taxon>
        <taxon>Asprobacillus</taxon>
    </lineage>
</organism>
<feature type="transmembrane region" description="Helical" evidence="8">
    <location>
        <begin position="132"/>
        <end position="154"/>
    </location>
</feature>
<dbReference type="InterPro" id="IPR001905">
    <property type="entry name" value="Ammonium_transpt"/>
</dbReference>
<dbReference type="InterPro" id="IPR018047">
    <property type="entry name" value="Ammonium_transpt_CS"/>
</dbReference>
<keyword evidence="11" id="KW-1185">Reference proteome</keyword>
<proteinExistence type="inferred from homology"/>